<organism evidence="2 3">
    <name type="scientific">Thalassobius vesicularis</name>
    <dbReference type="NCBI Taxonomy" id="1294297"/>
    <lineage>
        <taxon>Bacteria</taxon>
        <taxon>Pseudomonadati</taxon>
        <taxon>Pseudomonadota</taxon>
        <taxon>Alphaproteobacteria</taxon>
        <taxon>Rhodobacterales</taxon>
        <taxon>Roseobacteraceae</taxon>
        <taxon>Thalassovita</taxon>
    </lineage>
</organism>
<dbReference type="RefSeq" id="WP_136338381.1">
    <property type="nucleotide sequence ID" value="NZ_SSMD01000002.1"/>
</dbReference>
<feature type="domain" description="MOSC" evidence="1">
    <location>
        <begin position="104"/>
        <end position="249"/>
    </location>
</feature>
<protein>
    <submittedName>
        <fullName evidence="2">MOSC domain-containing protein</fullName>
    </submittedName>
</protein>
<dbReference type="InterPro" id="IPR011037">
    <property type="entry name" value="Pyrv_Knase-like_insert_dom_sf"/>
</dbReference>
<name>A0A4S3MD48_9RHOB</name>
<dbReference type="EMBL" id="SSMD01000002">
    <property type="protein sequence ID" value="THD76020.1"/>
    <property type="molecule type" value="Genomic_DNA"/>
</dbReference>
<dbReference type="InterPro" id="IPR005303">
    <property type="entry name" value="MOCOS_middle"/>
</dbReference>
<gene>
    <name evidence="2" type="ORF">E7681_06145</name>
</gene>
<keyword evidence="3" id="KW-1185">Reference proteome</keyword>
<reference evidence="2 3" key="1">
    <citation type="submission" date="2019-04" db="EMBL/GenBank/DDBJ databases">
        <title>Draft genome sequence of Youngimonas vesicularis.</title>
        <authorList>
            <person name="Hameed A."/>
        </authorList>
    </citation>
    <scope>NUCLEOTIDE SEQUENCE [LARGE SCALE GENOMIC DNA]</scope>
    <source>
        <strain evidence="2 3">CC-AMW-E</strain>
    </source>
</reference>
<dbReference type="PROSITE" id="PS51340">
    <property type="entry name" value="MOSC"/>
    <property type="match status" value="1"/>
</dbReference>
<evidence type="ECO:0000313" key="2">
    <source>
        <dbReference type="EMBL" id="THD76020.1"/>
    </source>
</evidence>
<dbReference type="InterPro" id="IPR005302">
    <property type="entry name" value="MoCF_Sase_C"/>
</dbReference>
<dbReference type="Pfam" id="PF03476">
    <property type="entry name" value="MOSC_N"/>
    <property type="match status" value="1"/>
</dbReference>
<dbReference type="GO" id="GO:0030151">
    <property type="term" value="F:molybdenum ion binding"/>
    <property type="evidence" value="ECO:0007669"/>
    <property type="project" value="InterPro"/>
</dbReference>
<comment type="caution">
    <text evidence="2">The sequence shown here is derived from an EMBL/GenBank/DDBJ whole genome shotgun (WGS) entry which is preliminary data.</text>
</comment>
<dbReference type="SUPFAM" id="SSF50800">
    <property type="entry name" value="PK beta-barrel domain-like"/>
    <property type="match status" value="1"/>
</dbReference>
<dbReference type="Gene3D" id="2.40.33.20">
    <property type="entry name" value="PK beta-barrel domain-like"/>
    <property type="match status" value="1"/>
</dbReference>
<dbReference type="AlphaFoldDB" id="A0A4S3MD48"/>
<evidence type="ECO:0000259" key="1">
    <source>
        <dbReference type="PROSITE" id="PS51340"/>
    </source>
</evidence>
<proteinExistence type="predicted"/>
<evidence type="ECO:0000313" key="3">
    <source>
        <dbReference type="Proteomes" id="UP000306113"/>
    </source>
</evidence>
<sequence>MSHLAQIIRHPIKSIGYETLQSAPLTRGRALPFDRVWAIAHEAASFGANPTEWAHKRNFVRGVAAPELMAIRATLDEATGLVTLTHPRAGTITLDPVAQADALLDWVRPLWPDTRPAAAGVVHIPGQPLADWPNPFLAVLGMASLRELGGHLGQDLSVHRFRGNLWVDGWAPFQEFDLIGRRLRIGEAELEIVQRITRCAATTTNPETGVQDADTLAALNTRYGHQDFGTYAVVTKSGTVAVNDPVEIL</sequence>
<dbReference type="OrthoDB" id="581532at2"/>
<dbReference type="GO" id="GO:0030170">
    <property type="term" value="F:pyridoxal phosphate binding"/>
    <property type="evidence" value="ECO:0007669"/>
    <property type="project" value="InterPro"/>
</dbReference>
<accession>A0A4S3MD48</accession>
<dbReference type="GO" id="GO:0003824">
    <property type="term" value="F:catalytic activity"/>
    <property type="evidence" value="ECO:0007669"/>
    <property type="project" value="InterPro"/>
</dbReference>
<dbReference type="Pfam" id="PF03473">
    <property type="entry name" value="MOSC"/>
    <property type="match status" value="1"/>
</dbReference>
<dbReference type="Proteomes" id="UP000306113">
    <property type="component" value="Unassembled WGS sequence"/>
</dbReference>